<dbReference type="SMART" id="SM00343">
    <property type="entry name" value="ZnF_C2HC"/>
    <property type="match status" value="1"/>
</dbReference>
<evidence type="ECO:0000259" key="3">
    <source>
        <dbReference type="PROSITE" id="PS50158"/>
    </source>
</evidence>
<feature type="compositionally biased region" description="Basic and acidic residues" evidence="2">
    <location>
        <begin position="303"/>
        <end position="314"/>
    </location>
</feature>
<dbReference type="PROSITE" id="PS50158">
    <property type="entry name" value="ZF_CCHC"/>
    <property type="match status" value="1"/>
</dbReference>
<protein>
    <recommendedName>
        <fullName evidence="3">CCHC-type domain-containing protein</fullName>
    </recommendedName>
</protein>
<dbReference type="InterPro" id="IPR036875">
    <property type="entry name" value="Znf_CCHC_sf"/>
</dbReference>
<sequence length="398" mass="44944">MKEGSPVADERHYFPSDIDVDSEDLESDQEATETRRRRNRWLLDLKDEIKAAFTKLPERTGKTDPSKAEVEVVHKLNLSAQVRTANTKRRLEERGVVFCTVDISSSRDAFCTWLQQESAGTTLRYESKFANVRGCVLMNMTQPLPAVLTVQLGSDTKRIEIQYNVLSDSCFQCHERGHIARVCPLTTTITTVHPKPAQKDNDAGFTEVAKKDHSRSSNPKPQDKQHTPVIIYEVLGSEDEETAEKDPQDTNHNQTGIAEVTPMAQTEAGDADVDLNLPSSSGNPGEAEETSTSGVPSTNNPHQVRDHIIEQNRLERKRKRRGKKKKREQRGRNEQRGLNRTLKKGPKPIRRQRSFTKPSLADQERKKKRGQTETMDAELTRVENLANPGTEDIQSTKK</sequence>
<dbReference type="AlphaFoldDB" id="A0ABD3HMR7"/>
<keyword evidence="5" id="KW-1185">Reference proteome</keyword>
<feature type="compositionally biased region" description="Basic and acidic residues" evidence="2">
    <location>
        <begin position="197"/>
        <end position="226"/>
    </location>
</feature>
<feature type="domain" description="CCHC-type" evidence="3">
    <location>
        <begin position="170"/>
        <end position="184"/>
    </location>
</feature>
<dbReference type="EMBL" id="JBJQOH010000003">
    <property type="protein sequence ID" value="KAL3691692.1"/>
    <property type="molecule type" value="Genomic_DNA"/>
</dbReference>
<dbReference type="Gene3D" id="4.10.60.10">
    <property type="entry name" value="Zinc finger, CCHC-type"/>
    <property type="match status" value="1"/>
</dbReference>
<proteinExistence type="predicted"/>
<dbReference type="InterPro" id="IPR001878">
    <property type="entry name" value="Znf_CCHC"/>
</dbReference>
<keyword evidence="1" id="KW-0862">Zinc</keyword>
<feature type="compositionally biased region" description="Acidic residues" evidence="2">
    <location>
        <begin position="18"/>
        <end position="31"/>
    </location>
</feature>
<organism evidence="4 5">
    <name type="scientific">Riccia sorocarpa</name>
    <dbReference type="NCBI Taxonomy" id="122646"/>
    <lineage>
        <taxon>Eukaryota</taxon>
        <taxon>Viridiplantae</taxon>
        <taxon>Streptophyta</taxon>
        <taxon>Embryophyta</taxon>
        <taxon>Marchantiophyta</taxon>
        <taxon>Marchantiopsida</taxon>
        <taxon>Marchantiidae</taxon>
        <taxon>Marchantiales</taxon>
        <taxon>Ricciaceae</taxon>
        <taxon>Riccia</taxon>
    </lineage>
</organism>
<dbReference type="SUPFAM" id="SSF57756">
    <property type="entry name" value="Retrovirus zinc finger-like domains"/>
    <property type="match status" value="1"/>
</dbReference>
<dbReference type="Proteomes" id="UP001633002">
    <property type="component" value="Unassembled WGS sequence"/>
</dbReference>
<comment type="caution">
    <text evidence="4">The sequence shown here is derived from an EMBL/GenBank/DDBJ whole genome shotgun (WGS) entry which is preliminary data.</text>
</comment>
<feature type="compositionally biased region" description="Polar residues" evidence="2">
    <location>
        <begin position="290"/>
        <end position="302"/>
    </location>
</feature>
<feature type="compositionally biased region" description="Basic residues" evidence="2">
    <location>
        <begin position="341"/>
        <end position="354"/>
    </location>
</feature>
<keyword evidence="1" id="KW-0479">Metal-binding</keyword>
<feature type="region of interest" description="Disordered" evidence="2">
    <location>
        <begin position="192"/>
        <end position="228"/>
    </location>
</feature>
<evidence type="ECO:0000256" key="2">
    <source>
        <dbReference type="SAM" id="MobiDB-lite"/>
    </source>
</evidence>
<evidence type="ECO:0000313" key="5">
    <source>
        <dbReference type="Proteomes" id="UP001633002"/>
    </source>
</evidence>
<dbReference type="GO" id="GO:0008270">
    <property type="term" value="F:zinc ion binding"/>
    <property type="evidence" value="ECO:0007669"/>
    <property type="project" value="UniProtKB-KW"/>
</dbReference>
<reference evidence="4 5" key="1">
    <citation type="submission" date="2024-09" db="EMBL/GenBank/DDBJ databases">
        <title>Chromosome-scale assembly of Riccia sorocarpa.</title>
        <authorList>
            <person name="Paukszto L."/>
        </authorList>
    </citation>
    <scope>NUCLEOTIDE SEQUENCE [LARGE SCALE GENOMIC DNA]</scope>
    <source>
        <strain evidence="4">LP-2024</strain>
        <tissue evidence="4">Aerial parts of the thallus</tissue>
    </source>
</reference>
<evidence type="ECO:0000256" key="1">
    <source>
        <dbReference type="PROSITE-ProRule" id="PRU00047"/>
    </source>
</evidence>
<name>A0ABD3HMR7_9MARC</name>
<gene>
    <name evidence="4" type="ORF">R1sor_005343</name>
</gene>
<evidence type="ECO:0000313" key="4">
    <source>
        <dbReference type="EMBL" id="KAL3691692.1"/>
    </source>
</evidence>
<accession>A0ABD3HMR7</accession>
<feature type="compositionally biased region" description="Basic and acidic residues" evidence="2">
    <location>
        <begin position="1"/>
        <end position="14"/>
    </location>
</feature>
<feature type="region of interest" description="Disordered" evidence="2">
    <location>
        <begin position="1"/>
        <end position="37"/>
    </location>
</feature>
<keyword evidence="1" id="KW-0863">Zinc-finger</keyword>
<feature type="compositionally biased region" description="Basic residues" evidence="2">
    <location>
        <begin position="315"/>
        <end position="329"/>
    </location>
</feature>
<feature type="region of interest" description="Disordered" evidence="2">
    <location>
        <begin position="272"/>
        <end position="398"/>
    </location>
</feature>